<keyword evidence="2" id="KW-0560">Oxidoreductase</keyword>
<evidence type="ECO:0000256" key="2">
    <source>
        <dbReference type="ARBA" id="ARBA00023002"/>
    </source>
</evidence>
<dbReference type="PANTHER" id="PTHR43544:SF32">
    <property type="entry name" value="CHAIN DEHYDROGENASE, PUTATIVE (AFU_ORTHOLOGUE AFUA_5G01530)-RELATED"/>
    <property type="match status" value="1"/>
</dbReference>
<proteinExistence type="inferred from homology"/>
<sequence length="248" mass="27046">MSVILVTGGNRGIGAGIVQALSAATISNATILVASRSAADAHLSTSNTVRVEGLQLDITQDASIRAAVDEVARRHGKLDVLINNAGEVLQPASDDLEDIRTAWAKNMDCLFTSQVLVTRAFTPLLRKSDNARVIMMSSARGSLARNRSLDLPPSVNWSYDCAKAALNLALLEFRNQELRSCCPHPRDHITFWAVGPGHCRTGFNGFRGFKDPVEGAEVVARLLRTRRGEIPSGTFWEVEHGNFQQIPW</sequence>
<evidence type="ECO:0000259" key="3">
    <source>
        <dbReference type="SMART" id="SM00822"/>
    </source>
</evidence>
<dbReference type="InterPro" id="IPR051468">
    <property type="entry name" value="Fungal_SecMetab_SDRs"/>
</dbReference>
<dbReference type="GO" id="GO:0016491">
    <property type="term" value="F:oxidoreductase activity"/>
    <property type="evidence" value="ECO:0007669"/>
    <property type="project" value="UniProtKB-KW"/>
</dbReference>
<dbReference type="InterPro" id="IPR002347">
    <property type="entry name" value="SDR_fam"/>
</dbReference>
<comment type="caution">
    <text evidence="4">The sequence shown here is derived from an EMBL/GenBank/DDBJ whole genome shotgun (WGS) entry which is preliminary data.</text>
</comment>
<reference evidence="4" key="1">
    <citation type="submission" date="2022-10" db="EMBL/GenBank/DDBJ databases">
        <title>Determination and structural analysis of whole genome sequence of Sarocladium strictum F4-1.</title>
        <authorList>
            <person name="Hu L."/>
            <person name="Jiang Y."/>
        </authorList>
    </citation>
    <scope>NUCLEOTIDE SEQUENCE</scope>
    <source>
        <strain evidence="4">F4-1</strain>
    </source>
</reference>
<dbReference type="GO" id="GO:0005737">
    <property type="term" value="C:cytoplasm"/>
    <property type="evidence" value="ECO:0007669"/>
    <property type="project" value="TreeGrafter"/>
</dbReference>
<evidence type="ECO:0000256" key="1">
    <source>
        <dbReference type="ARBA" id="ARBA00006484"/>
    </source>
</evidence>
<dbReference type="AlphaFoldDB" id="A0AA39L570"/>
<keyword evidence="5" id="KW-1185">Reference proteome</keyword>
<gene>
    <name evidence="4" type="ORF">NLU13_8628</name>
</gene>
<dbReference type="Pfam" id="PF00106">
    <property type="entry name" value="adh_short"/>
    <property type="match status" value="1"/>
</dbReference>
<dbReference type="Proteomes" id="UP001175261">
    <property type="component" value="Unassembled WGS sequence"/>
</dbReference>
<comment type="similarity">
    <text evidence="1">Belongs to the short-chain dehydrogenases/reductases (SDR) family.</text>
</comment>
<dbReference type="SUPFAM" id="SSF51735">
    <property type="entry name" value="NAD(P)-binding Rossmann-fold domains"/>
    <property type="match status" value="1"/>
</dbReference>
<organism evidence="4 5">
    <name type="scientific">Sarocladium strictum</name>
    <name type="common">Black bundle disease fungus</name>
    <name type="synonym">Acremonium strictum</name>
    <dbReference type="NCBI Taxonomy" id="5046"/>
    <lineage>
        <taxon>Eukaryota</taxon>
        <taxon>Fungi</taxon>
        <taxon>Dikarya</taxon>
        <taxon>Ascomycota</taxon>
        <taxon>Pezizomycotina</taxon>
        <taxon>Sordariomycetes</taxon>
        <taxon>Hypocreomycetidae</taxon>
        <taxon>Hypocreales</taxon>
        <taxon>Sarocladiaceae</taxon>
        <taxon>Sarocladium</taxon>
    </lineage>
</organism>
<dbReference type="InterPro" id="IPR036291">
    <property type="entry name" value="NAD(P)-bd_dom_sf"/>
</dbReference>
<dbReference type="EMBL" id="JAPDFR010000008">
    <property type="protein sequence ID" value="KAK0384542.1"/>
    <property type="molecule type" value="Genomic_DNA"/>
</dbReference>
<dbReference type="SMART" id="SM00822">
    <property type="entry name" value="PKS_KR"/>
    <property type="match status" value="1"/>
</dbReference>
<evidence type="ECO:0000313" key="4">
    <source>
        <dbReference type="EMBL" id="KAK0384542.1"/>
    </source>
</evidence>
<protein>
    <recommendedName>
        <fullName evidence="3">Ketoreductase domain-containing protein</fullName>
    </recommendedName>
</protein>
<dbReference type="PRINTS" id="PR00081">
    <property type="entry name" value="GDHRDH"/>
</dbReference>
<dbReference type="InterPro" id="IPR057326">
    <property type="entry name" value="KR_dom"/>
</dbReference>
<evidence type="ECO:0000313" key="5">
    <source>
        <dbReference type="Proteomes" id="UP001175261"/>
    </source>
</evidence>
<dbReference type="PANTHER" id="PTHR43544">
    <property type="entry name" value="SHORT-CHAIN DEHYDROGENASE/REDUCTASE"/>
    <property type="match status" value="1"/>
</dbReference>
<feature type="domain" description="Ketoreductase" evidence="3">
    <location>
        <begin position="2"/>
        <end position="160"/>
    </location>
</feature>
<dbReference type="GO" id="GO:0019748">
    <property type="term" value="P:secondary metabolic process"/>
    <property type="evidence" value="ECO:0007669"/>
    <property type="project" value="TreeGrafter"/>
</dbReference>
<accession>A0AA39L570</accession>
<dbReference type="Gene3D" id="3.40.50.720">
    <property type="entry name" value="NAD(P)-binding Rossmann-like Domain"/>
    <property type="match status" value="1"/>
</dbReference>
<name>A0AA39L570_SARSR</name>